<proteinExistence type="inferred from homology"/>
<keyword evidence="5" id="KW-1133">Transmembrane helix</keyword>
<keyword evidence="5" id="KW-0812">Transmembrane</keyword>
<organism evidence="6 7">
    <name type="scientific">Afipia broomeae ATCC 49717</name>
    <dbReference type="NCBI Taxonomy" id="883078"/>
    <lineage>
        <taxon>Bacteria</taxon>
        <taxon>Pseudomonadati</taxon>
        <taxon>Pseudomonadota</taxon>
        <taxon>Alphaproteobacteria</taxon>
        <taxon>Hyphomicrobiales</taxon>
        <taxon>Nitrobacteraceae</taxon>
        <taxon>Afipia</taxon>
    </lineage>
</organism>
<dbReference type="CDD" id="cd00408">
    <property type="entry name" value="DHDPS-like"/>
    <property type="match status" value="1"/>
</dbReference>
<evidence type="ECO:0000256" key="5">
    <source>
        <dbReference type="SAM" id="Phobius"/>
    </source>
</evidence>
<feature type="transmembrane region" description="Helical" evidence="5">
    <location>
        <begin position="197"/>
        <end position="218"/>
    </location>
</feature>
<keyword evidence="1 2" id="KW-0456">Lyase</keyword>
<dbReference type="Gene3D" id="3.20.20.70">
    <property type="entry name" value="Aldolase class I"/>
    <property type="match status" value="1"/>
</dbReference>
<gene>
    <name evidence="6" type="ORF">HMPREF9695_03098</name>
</gene>
<feature type="active site" description="Proton donor/acceptor" evidence="3">
    <location>
        <position position="147"/>
    </location>
</feature>
<evidence type="ECO:0000256" key="1">
    <source>
        <dbReference type="ARBA" id="ARBA00023239"/>
    </source>
</evidence>
<dbReference type="InterPro" id="IPR013785">
    <property type="entry name" value="Aldolase_TIM"/>
</dbReference>
<accession>K8PAQ0</accession>
<dbReference type="HOGENOM" id="CLU_049343_5_0_5"/>
<evidence type="ECO:0000256" key="2">
    <source>
        <dbReference type="PIRNR" id="PIRNR001365"/>
    </source>
</evidence>
<evidence type="ECO:0000313" key="7">
    <source>
        <dbReference type="Proteomes" id="UP000001096"/>
    </source>
</evidence>
<comment type="similarity">
    <text evidence="2">Belongs to the DapA family.</text>
</comment>
<comment type="caution">
    <text evidence="6">The sequence shown here is derived from an EMBL/GenBank/DDBJ whole genome shotgun (WGS) entry which is preliminary data.</text>
</comment>
<protein>
    <recommendedName>
        <fullName evidence="8">Dihydrodipicolinate synthase</fullName>
    </recommendedName>
</protein>
<name>K8PAQ0_9BRAD</name>
<keyword evidence="5" id="KW-0472">Membrane</keyword>
<dbReference type="Proteomes" id="UP000001096">
    <property type="component" value="Unassembled WGS sequence"/>
</dbReference>
<dbReference type="SUPFAM" id="SSF51569">
    <property type="entry name" value="Aldolase"/>
    <property type="match status" value="1"/>
</dbReference>
<dbReference type="RefSeq" id="WP_006021801.1">
    <property type="nucleotide sequence ID" value="NZ_KB375283.1"/>
</dbReference>
<dbReference type="EMBL" id="AGWX01000004">
    <property type="protein sequence ID" value="EKS36680.1"/>
    <property type="molecule type" value="Genomic_DNA"/>
</dbReference>
<sequence>MTDQRTDLPKDLPKDLHGVFPYLVSPTATDGSIKTDVLGRLCDDMIKAGVHGLTPLGSTGEFAYLGREQRTTVVKATVEATASRVPVIAGVASTSTADAVAQARAYQALGVDGILAILEAYFPVKDAQVEAYFRAIADAVDIPVVIYTNPNFQRSDLTLDVIARLAEHPRIQYIKDASNNTGRLLSIINRCGDRMRVFAASAHIPAAVMMIGGVGWMAGPACIVPRESVKLYDLCKAGRWDEAITLQRKLWRVNEVFARFNLAACIKAGLQMQGYAVGDPIAPQTPLTPEERRIVEDVLGGLG</sequence>
<dbReference type="eggNOG" id="COG0329">
    <property type="taxonomic scope" value="Bacteria"/>
</dbReference>
<dbReference type="PATRIC" id="fig|883078.3.peg.3203"/>
<dbReference type="PIRSF" id="PIRSF001365">
    <property type="entry name" value="DHDPS"/>
    <property type="match status" value="1"/>
</dbReference>
<feature type="binding site" evidence="4">
    <location>
        <position position="59"/>
    </location>
    <ligand>
        <name>pyruvate</name>
        <dbReference type="ChEBI" id="CHEBI:15361"/>
    </ligand>
</feature>
<evidence type="ECO:0000256" key="3">
    <source>
        <dbReference type="PIRSR" id="PIRSR001365-1"/>
    </source>
</evidence>
<dbReference type="GO" id="GO:0008840">
    <property type="term" value="F:4-hydroxy-tetrahydrodipicolinate synthase activity"/>
    <property type="evidence" value="ECO:0007669"/>
    <property type="project" value="TreeGrafter"/>
</dbReference>
<dbReference type="InterPro" id="IPR002220">
    <property type="entry name" value="DapA-like"/>
</dbReference>
<dbReference type="PANTHER" id="PTHR12128">
    <property type="entry name" value="DIHYDRODIPICOLINATE SYNTHASE"/>
    <property type="match status" value="1"/>
</dbReference>
<dbReference type="PRINTS" id="PR00146">
    <property type="entry name" value="DHPICSNTHASE"/>
</dbReference>
<evidence type="ECO:0008006" key="8">
    <source>
        <dbReference type="Google" id="ProtNLM"/>
    </source>
</evidence>
<evidence type="ECO:0000313" key="6">
    <source>
        <dbReference type="EMBL" id="EKS36680.1"/>
    </source>
</evidence>
<reference evidence="6 7" key="1">
    <citation type="submission" date="2012-04" db="EMBL/GenBank/DDBJ databases">
        <title>The Genome Sequence of Afipia broomeae ATCC 49717.</title>
        <authorList>
            <consortium name="The Broad Institute Genome Sequencing Platform"/>
            <person name="Earl A."/>
            <person name="Ward D."/>
            <person name="Feldgarden M."/>
            <person name="Gevers D."/>
            <person name="Huys G."/>
            <person name="Walker B."/>
            <person name="Young S.K."/>
            <person name="Zeng Q."/>
            <person name="Gargeya S."/>
            <person name="Fitzgerald M."/>
            <person name="Haas B."/>
            <person name="Abouelleil A."/>
            <person name="Alvarado L."/>
            <person name="Arachchi H.M."/>
            <person name="Berlin A."/>
            <person name="Chapman S.B."/>
            <person name="Goldberg J."/>
            <person name="Griggs A."/>
            <person name="Gujja S."/>
            <person name="Hansen M."/>
            <person name="Howarth C."/>
            <person name="Imamovic A."/>
            <person name="Larimer J."/>
            <person name="McCowen C."/>
            <person name="Montmayeur A."/>
            <person name="Murphy C."/>
            <person name="Neiman D."/>
            <person name="Pearson M."/>
            <person name="Priest M."/>
            <person name="Roberts A."/>
            <person name="Saif S."/>
            <person name="Shea T."/>
            <person name="Sisk P."/>
            <person name="Sykes S."/>
            <person name="Wortman J."/>
            <person name="Nusbaum C."/>
            <person name="Birren B."/>
        </authorList>
    </citation>
    <scope>NUCLEOTIDE SEQUENCE [LARGE SCALE GENOMIC DNA]</scope>
    <source>
        <strain evidence="6 7">ATCC 49717</strain>
    </source>
</reference>
<evidence type="ECO:0000256" key="4">
    <source>
        <dbReference type="PIRSR" id="PIRSR001365-2"/>
    </source>
</evidence>
<feature type="binding site" evidence="4">
    <location>
        <position position="217"/>
    </location>
    <ligand>
        <name>pyruvate</name>
        <dbReference type="ChEBI" id="CHEBI:15361"/>
    </ligand>
</feature>
<feature type="active site" description="Schiff-base intermediate with substrate" evidence="3">
    <location>
        <position position="175"/>
    </location>
</feature>
<keyword evidence="7" id="KW-1185">Reference proteome</keyword>
<dbReference type="Pfam" id="PF00701">
    <property type="entry name" value="DHDPS"/>
    <property type="match status" value="1"/>
</dbReference>
<dbReference type="PANTHER" id="PTHR12128:SF72">
    <property type="entry name" value="DIHYDRODIPICOLINATE SYNTHASE"/>
    <property type="match status" value="1"/>
</dbReference>
<dbReference type="SMART" id="SM01130">
    <property type="entry name" value="DHDPS"/>
    <property type="match status" value="1"/>
</dbReference>
<dbReference type="AlphaFoldDB" id="K8PAQ0"/>